<protein>
    <submittedName>
        <fullName evidence="1">Uncharacterized protein</fullName>
    </submittedName>
</protein>
<comment type="caution">
    <text evidence="1">The sequence shown here is derived from an EMBL/GenBank/DDBJ whole genome shotgun (WGS) entry which is preliminary data.</text>
</comment>
<dbReference type="Proteomes" id="UP000176186">
    <property type="component" value="Unassembled WGS sequence"/>
</dbReference>
<proteinExistence type="predicted"/>
<accession>A0A1F6BF50</accession>
<sequence>MTVEREYFSNEFVSVQKEADVRLPKELRDIVSACRSWWLDYGVNPFHGFPVNLGYAVGGILFHTGYRIDDACDRPSMMNRVSPEDVITRIDRLSVYNDRVHRSFRVSDILTLVHEYIESEPGRNRRTRLGQAFDEIAGAVRAVARQYTIRNTAYTQEDAFTSKEQAIWPIYKLTFLLSESPGHYPMMQKMARLRNAQLMYKDDLADLKEDMETGRINTVIGAWHDLERSNDKDASLYEAATVIRGTLQRITSRLKLVEAPMAALLSVGSPFWMEDFHIEDIQ</sequence>
<dbReference type="AlphaFoldDB" id="A0A1F6BF50"/>
<dbReference type="InterPro" id="IPR008949">
    <property type="entry name" value="Isoprenoid_synthase_dom_sf"/>
</dbReference>
<name>A0A1F6BF50_9BACT</name>
<reference evidence="1 2" key="1">
    <citation type="journal article" date="2016" name="Nat. Commun.">
        <title>Thousands of microbial genomes shed light on interconnected biogeochemical processes in an aquifer system.</title>
        <authorList>
            <person name="Anantharaman K."/>
            <person name="Brown C.T."/>
            <person name="Hug L.A."/>
            <person name="Sharon I."/>
            <person name="Castelle C.J."/>
            <person name="Probst A.J."/>
            <person name="Thomas B.C."/>
            <person name="Singh A."/>
            <person name="Wilkins M.J."/>
            <person name="Karaoz U."/>
            <person name="Brodie E.L."/>
            <person name="Williams K.H."/>
            <person name="Hubbard S.S."/>
            <person name="Banfield J.F."/>
        </authorList>
    </citation>
    <scope>NUCLEOTIDE SEQUENCE [LARGE SCALE GENOMIC DNA]</scope>
</reference>
<organism evidence="1 2">
    <name type="scientific">Candidatus Gottesmanbacteria bacterium RIFOXYB1_FULL_47_11</name>
    <dbReference type="NCBI Taxonomy" id="1798401"/>
    <lineage>
        <taxon>Bacteria</taxon>
        <taxon>Candidatus Gottesmaniibacteriota</taxon>
    </lineage>
</organism>
<evidence type="ECO:0000313" key="2">
    <source>
        <dbReference type="Proteomes" id="UP000176186"/>
    </source>
</evidence>
<dbReference type="SUPFAM" id="SSF48576">
    <property type="entry name" value="Terpenoid synthases"/>
    <property type="match status" value="1"/>
</dbReference>
<evidence type="ECO:0000313" key="1">
    <source>
        <dbReference type="EMBL" id="OGG35508.1"/>
    </source>
</evidence>
<gene>
    <name evidence="1" type="ORF">A2363_05285</name>
</gene>
<dbReference type="EMBL" id="MFKE01000014">
    <property type="protein sequence ID" value="OGG35508.1"/>
    <property type="molecule type" value="Genomic_DNA"/>
</dbReference>